<evidence type="ECO:0000313" key="1">
    <source>
        <dbReference type="EMBL" id="PWW47762.1"/>
    </source>
</evidence>
<reference evidence="1 2" key="1">
    <citation type="submission" date="2018-05" db="EMBL/GenBank/DDBJ databases">
        <title>Genomic Encyclopedia of Type Strains, Phase IV (KMG-IV): sequencing the most valuable type-strain genomes for metagenomic binning, comparative biology and taxonomic classification.</title>
        <authorList>
            <person name="Goeker M."/>
        </authorList>
    </citation>
    <scope>NUCLEOTIDE SEQUENCE [LARGE SCALE GENOMIC DNA]</scope>
    <source>
        <strain evidence="1 2">DSM 26006</strain>
    </source>
</reference>
<gene>
    <name evidence="1" type="ORF">DFR36_102138</name>
</gene>
<sequence length="51" mass="6304">MRFYQFWQILFFPKNWVAKRFLSDISESIKQSDYVVFPLLLHDVDDDFRMA</sequence>
<dbReference type="Proteomes" id="UP000246483">
    <property type="component" value="Unassembled WGS sequence"/>
</dbReference>
<keyword evidence="2" id="KW-1185">Reference proteome</keyword>
<dbReference type="EMBL" id="QGUB01000002">
    <property type="protein sequence ID" value="PWW47762.1"/>
    <property type="molecule type" value="Genomic_DNA"/>
</dbReference>
<protein>
    <submittedName>
        <fullName evidence="1">Uncharacterized protein</fullName>
    </submittedName>
</protein>
<comment type="caution">
    <text evidence="1">The sequence shown here is derived from an EMBL/GenBank/DDBJ whole genome shotgun (WGS) entry which is preliminary data.</text>
</comment>
<name>A0A317RHX5_9BURK</name>
<organism evidence="1 2">
    <name type="scientific">Melaminivora alkalimesophila</name>
    <dbReference type="NCBI Taxonomy" id="1165852"/>
    <lineage>
        <taxon>Bacteria</taxon>
        <taxon>Pseudomonadati</taxon>
        <taxon>Pseudomonadota</taxon>
        <taxon>Betaproteobacteria</taxon>
        <taxon>Burkholderiales</taxon>
        <taxon>Comamonadaceae</taxon>
        <taxon>Melaminivora</taxon>
    </lineage>
</organism>
<proteinExistence type="predicted"/>
<accession>A0A317RHX5</accession>
<evidence type="ECO:0000313" key="2">
    <source>
        <dbReference type="Proteomes" id="UP000246483"/>
    </source>
</evidence>
<dbReference type="AlphaFoldDB" id="A0A317RHX5"/>